<dbReference type="PANTHER" id="PTHR38440:SF1">
    <property type="entry name" value="UPF0398 PROTEIN SPR0331"/>
    <property type="match status" value="1"/>
</dbReference>
<evidence type="ECO:0000313" key="2">
    <source>
        <dbReference type="Proteomes" id="UP000195772"/>
    </source>
</evidence>
<dbReference type="SUPFAM" id="SSF102405">
    <property type="entry name" value="MCP/YpsA-like"/>
    <property type="match status" value="1"/>
</dbReference>
<dbReference type="AlphaFoldDB" id="A0A1Y3QWD3"/>
<reference evidence="2" key="1">
    <citation type="submission" date="2017-04" db="EMBL/GenBank/DDBJ databases">
        <title>Function of individual gut microbiota members based on whole genome sequencing of pure cultures obtained from chicken caecum.</title>
        <authorList>
            <person name="Medvecky M."/>
            <person name="Cejkova D."/>
            <person name="Polansky O."/>
            <person name="Karasova D."/>
            <person name="Kubasova T."/>
            <person name="Cizek A."/>
            <person name="Rychlik I."/>
        </authorList>
    </citation>
    <scope>NUCLEOTIDE SEQUENCE [LARGE SCALE GENOMIC DNA]</scope>
    <source>
        <strain evidence="2">An90</strain>
    </source>
</reference>
<dbReference type="Proteomes" id="UP000195772">
    <property type="component" value="Unassembled WGS sequence"/>
</dbReference>
<proteinExistence type="predicted"/>
<organism evidence="1 2">
    <name type="scientific">Alistipes onderdonkii</name>
    <dbReference type="NCBI Taxonomy" id="328813"/>
    <lineage>
        <taxon>Bacteria</taxon>
        <taxon>Pseudomonadati</taxon>
        <taxon>Bacteroidota</taxon>
        <taxon>Bacteroidia</taxon>
        <taxon>Bacteroidales</taxon>
        <taxon>Rikenellaceae</taxon>
        <taxon>Alistipes</taxon>
    </lineage>
</organism>
<dbReference type="InterPro" id="IPR010697">
    <property type="entry name" value="YspA"/>
</dbReference>
<name>A0A1Y3QWD3_9BACT</name>
<protein>
    <recommendedName>
        <fullName evidence="3">DUF1273 family protein</fullName>
    </recommendedName>
</protein>
<accession>A0A1Y3QWD3</accession>
<gene>
    <name evidence="1" type="ORF">B5G41_11035</name>
</gene>
<sequence>MIPDPCTTVAFTGHRTYCGEASAALAAAIRGLHAHGFRTFLCGMAVGFDLAAAEAVLELRDSLPGLRLVAVVPFGGQEARFSHADRARYRAAMASADDAVVLSPVYHAGCYAVRNNYLVDHASLLVAWYDGSPGGTRHTVFRALRRGLEFVNLHPQRAGVALTEPTLF</sequence>
<dbReference type="PANTHER" id="PTHR38440">
    <property type="entry name" value="UPF0398 PROTEIN YPSA"/>
    <property type="match status" value="1"/>
</dbReference>
<dbReference type="Pfam" id="PF06908">
    <property type="entry name" value="YpsA"/>
    <property type="match status" value="1"/>
</dbReference>
<evidence type="ECO:0000313" key="1">
    <source>
        <dbReference type="EMBL" id="OUN02578.1"/>
    </source>
</evidence>
<dbReference type="EMBL" id="NFHB01000007">
    <property type="protein sequence ID" value="OUN02578.1"/>
    <property type="molecule type" value="Genomic_DNA"/>
</dbReference>
<comment type="caution">
    <text evidence="1">The sequence shown here is derived from an EMBL/GenBank/DDBJ whole genome shotgun (WGS) entry which is preliminary data.</text>
</comment>
<dbReference type="OrthoDB" id="1795759at2"/>
<dbReference type="eggNOG" id="COG4474">
    <property type="taxonomic scope" value="Bacteria"/>
</dbReference>
<dbReference type="RefSeq" id="WP_087402939.1">
    <property type="nucleotide sequence ID" value="NZ_NFHB01000007.1"/>
</dbReference>
<evidence type="ECO:0008006" key="3">
    <source>
        <dbReference type="Google" id="ProtNLM"/>
    </source>
</evidence>
<dbReference type="Gene3D" id="3.40.50.450">
    <property type="match status" value="1"/>
</dbReference>